<evidence type="ECO:0000256" key="1">
    <source>
        <dbReference type="ARBA" id="ARBA00001968"/>
    </source>
</evidence>
<evidence type="ECO:0000256" key="4">
    <source>
        <dbReference type="ARBA" id="ARBA00022722"/>
    </source>
</evidence>
<name>A0ABM3JTM0_BACDO</name>
<protein>
    <submittedName>
        <fullName evidence="10">Nuclease HARBI1 isoform X1</fullName>
    </submittedName>
</protein>
<dbReference type="RefSeq" id="XP_049312591.1">
    <property type="nucleotide sequence ID" value="XM_049456634.1"/>
</dbReference>
<reference evidence="10" key="2">
    <citation type="submission" date="2025-08" db="UniProtKB">
        <authorList>
            <consortium name="RefSeq"/>
        </authorList>
    </citation>
    <scope>IDENTIFICATION</scope>
    <source>
        <tissue evidence="10">Adult</tissue>
    </source>
</reference>
<keyword evidence="7" id="KW-0539">Nucleus</keyword>
<proteinExistence type="inferred from homology"/>
<evidence type="ECO:0000256" key="2">
    <source>
        <dbReference type="ARBA" id="ARBA00004123"/>
    </source>
</evidence>
<comment type="subcellular location">
    <subcellularLocation>
        <location evidence="2">Nucleus</location>
    </subcellularLocation>
</comment>
<dbReference type="PANTHER" id="PTHR22930">
    <property type="match status" value="1"/>
</dbReference>
<evidence type="ECO:0000256" key="3">
    <source>
        <dbReference type="ARBA" id="ARBA00006958"/>
    </source>
</evidence>
<evidence type="ECO:0000256" key="5">
    <source>
        <dbReference type="ARBA" id="ARBA00022723"/>
    </source>
</evidence>
<sequence>MEEDILLLLLLEEEENLENRDRARYFRSLRDSTDPFALSESEFMKNFRLPRDICRSLIDDLRPHDQQKTSLPLTIRVLATLNFFGHGSYQKCVGNNCNLPMSQSSLSRSMRAVAKLIVKVKGEEIKFPSSTEEENIVRTGYVHTCVLKQLDSSKFTEFNFRFFTKYGIKSTIGAIDCTHVAIIAPASNNIERPLGLYLNRKGFYSINVEAVCDHRLCFTFLNAKFPGATHDSGIWATSDLREHLIRQHTNDSVGHRRESWLIGDQGYPLEPWLLTPVGNPSTSQERKYNKLHCTARNCVERAFGVLKSRFRCLLKHRVLHYSHETSALIISSCVILHNIITKAGITMHAVDNEVEEDSDHVVNSGDSLQYTREGERIRARYISTL</sequence>
<dbReference type="Pfam" id="PF13359">
    <property type="entry name" value="DDE_Tnp_4"/>
    <property type="match status" value="1"/>
</dbReference>
<evidence type="ECO:0000259" key="8">
    <source>
        <dbReference type="Pfam" id="PF13359"/>
    </source>
</evidence>
<keyword evidence="5" id="KW-0479">Metal-binding</keyword>
<feature type="domain" description="DDE Tnp4" evidence="8">
    <location>
        <begin position="175"/>
        <end position="338"/>
    </location>
</feature>
<dbReference type="PANTHER" id="PTHR22930:SF85">
    <property type="entry name" value="GH03217P-RELATED"/>
    <property type="match status" value="1"/>
</dbReference>
<keyword evidence="6" id="KW-0378">Hydrolase</keyword>
<reference evidence="9" key="1">
    <citation type="submission" date="2025-05" db="UniProtKB">
        <authorList>
            <consortium name="RefSeq"/>
        </authorList>
    </citation>
    <scope>NUCLEOTIDE SEQUENCE [LARGE SCALE GENOMIC DNA]</scope>
</reference>
<evidence type="ECO:0000313" key="9">
    <source>
        <dbReference type="Proteomes" id="UP001652620"/>
    </source>
</evidence>
<accession>A0ABM3JTM0</accession>
<dbReference type="GeneID" id="125778487"/>
<keyword evidence="4" id="KW-0540">Nuclease</keyword>
<gene>
    <name evidence="10" type="primary">LOC125778487</name>
</gene>
<comment type="cofactor">
    <cofactor evidence="1">
        <name>a divalent metal cation</name>
        <dbReference type="ChEBI" id="CHEBI:60240"/>
    </cofactor>
</comment>
<dbReference type="InterPro" id="IPR027806">
    <property type="entry name" value="HARBI1_dom"/>
</dbReference>
<dbReference type="InterPro" id="IPR045249">
    <property type="entry name" value="HARBI1-like"/>
</dbReference>
<evidence type="ECO:0000313" key="10">
    <source>
        <dbReference type="RefSeq" id="XP_049312591.1"/>
    </source>
</evidence>
<dbReference type="Proteomes" id="UP001652620">
    <property type="component" value="Chromosome 1"/>
</dbReference>
<evidence type="ECO:0000256" key="7">
    <source>
        <dbReference type="ARBA" id="ARBA00023242"/>
    </source>
</evidence>
<keyword evidence="9" id="KW-1185">Reference proteome</keyword>
<organism evidence="9 10">
    <name type="scientific">Bactrocera dorsalis</name>
    <name type="common">Oriental fruit fly</name>
    <name type="synonym">Dacus dorsalis</name>
    <dbReference type="NCBI Taxonomy" id="27457"/>
    <lineage>
        <taxon>Eukaryota</taxon>
        <taxon>Metazoa</taxon>
        <taxon>Ecdysozoa</taxon>
        <taxon>Arthropoda</taxon>
        <taxon>Hexapoda</taxon>
        <taxon>Insecta</taxon>
        <taxon>Pterygota</taxon>
        <taxon>Neoptera</taxon>
        <taxon>Endopterygota</taxon>
        <taxon>Diptera</taxon>
        <taxon>Brachycera</taxon>
        <taxon>Muscomorpha</taxon>
        <taxon>Tephritoidea</taxon>
        <taxon>Tephritidae</taxon>
        <taxon>Bactrocera</taxon>
        <taxon>Bactrocera</taxon>
    </lineage>
</organism>
<evidence type="ECO:0000256" key="6">
    <source>
        <dbReference type="ARBA" id="ARBA00022801"/>
    </source>
</evidence>
<comment type="similarity">
    <text evidence="3">Belongs to the HARBI1 family.</text>
</comment>